<dbReference type="InterPro" id="IPR001841">
    <property type="entry name" value="Znf_RING"/>
</dbReference>
<evidence type="ECO:0000256" key="9">
    <source>
        <dbReference type="ARBA" id="ARBA00022840"/>
    </source>
</evidence>
<dbReference type="Gene3D" id="3.30.40.10">
    <property type="entry name" value="Zinc/RING finger domain, C3HC4 (zinc finger)"/>
    <property type="match status" value="1"/>
</dbReference>
<dbReference type="EMBL" id="ML978744">
    <property type="protein sequence ID" value="KAF2084192.1"/>
    <property type="molecule type" value="Genomic_DNA"/>
</dbReference>
<dbReference type="InterPro" id="IPR027417">
    <property type="entry name" value="P-loop_NTPase"/>
</dbReference>
<dbReference type="PROSITE" id="PS50089">
    <property type="entry name" value="ZF_RING_2"/>
    <property type="match status" value="1"/>
</dbReference>
<evidence type="ECO:0000256" key="6">
    <source>
        <dbReference type="ARBA" id="ARBA00022801"/>
    </source>
</evidence>
<dbReference type="SMART" id="SM00184">
    <property type="entry name" value="RING"/>
    <property type="match status" value="1"/>
</dbReference>
<dbReference type="GO" id="GO:0008094">
    <property type="term" value="F:ATP-dependent activity, acting on DNA"/>
    <property type="evidence" value="ECO:0007669"/>
    <property type="project" value="TreeGrafter"/>
</dbReference>
<dbReference type="InterPro" id="IPR013083">
    <property type="entry name" value="Znf_RING/FYVE/PHD"/>
</dbReference>
<evidence type="ECO:0000256" key="10">
    <source>
        <dbReference type="ARBA" id="ARBA00023242"/>
    </source>
</evidence>
<evidence type="ECO:0000256" key="3">
    <source>
        <dbReference type="ARBA" id="ARBA00022723"/>
    </source>
</evidence>
<evidence type="ECO:0000256" key="4">
    <source>
        <dbReference type="ARBA" id="ARBA00022741"/>
    </source>
</evidence>
<keyword evidence="9" id="KW-0067">ATP-binding</keyword>
<dbReference type="PANTHER" id="PTHR45626:SF11">
    <property type="entry name" value="FAMILY HELICASE, PUTATIVE (AFU_ORTHOLOGUE AFUA_5G06590)-RELATED"/>
    <property type="match status" value="1"/>
</dbReference>
<evidence type="ECO:0000256" key="11">
    <source>
        <dbReference type="PROSITE-ProRule" id="PRU00175"/>
    </source>
</evidence>
<keyword evidence="17" id="KW-1185">Reference proteome</keyword>
<evidence type="ECO:0000256" key="7">
    <source>
        <dbReference type="ARBA" id="ARBA00022806"/>
    </source>
</evidence>
<proteinExistence type="inferred from homology"/>
<gene>
    <name evidence="16" type="ORF">K490DRAFT_49730</name>
</gene>
<accession>A0A9P4HPA2</accession>
<evidence type="ECO:0000313" key="17">
    <source>
        <dbReference type="Proteomes" id="UP000799776"/>
    </source>
</evidence>
<keyword evidence="8" id="KW-0862">Zinc</keyword>
<dbReference type="Pfam" id="PF08797">
    <property type="entry name" value="HIRAN"/>
    <property type="match status" value="1"/>
</dbReference>
<dbReference type="SMART" id="SM00910">
    <property type="entry name" value="HIRAN"/>
    <property type="match status" value="1"/>
</dbReference>
<evidence type="ECO:0000256" key="5">
    <source>
        <dbReference type="ARBA" id="ARBA00022771"/>
    </source>
</evidence>
<feature type="domain" description="Helicase C-terminal" evidence="15">
    <location>
        <begin position="765"/>
        <end position="932"/>
    </location>
</feature>
<comment type="similarity">
    <text evidence="2">Belongs to the SNF2/RAD54 helicase family.</text>
</comment>
<dbReference type="GO" id="GO:0006281">
    <property type="term" value="P:DNA repair"/>
    <property type="evidence" value="ECO:0007669"/>
    <property type="project" value="TreeGrafter"/>
</dbReference>
<protein>
    <submittedName>
        <fullName evidence="16">SNF2 family helicase</fullName>
    </submittedName>
</protein>
<dbReference type="GO" id="GO:0003676">
    <property type="term" value="F:nucleic acid binding"/>
    <property type="evidence" value="ECO:0007669"/>
    <property type="project" value="InterPro"/>
</dbReference>
<evidence type="ECO:0000256" key="2">
    <source>
        <dbReference type="ARBA" id="ARBA00007025"/>
    </source>
</evidence>
<keyword evidence="10" id="KW-0539">Nucleus</keyword>
<evidence type="ECO:0000256" key="1">
    <source>
        <dbReference type="ARBA" id="ARBA00004123"/>
    </source>
</evidence>
<evidence type="ECO:0000313" key="16">
    <source>
        <dbReference type="EMBL" id="KAF2084192.1"/>
    </source>
</evidence>
<evidence type="ECO:0000256" key="8">
    <source>
        <dbReference type="ARBA" id="ARBA00022833"/>
    </source>
</evidence>
<dbReference type="SUPFAM" id="SSF52540">
    <property type="entry name" value="P-loop containing nucleoside triphosphate hydrolases"/>
    <property type="match status" value="2"/>
</dbReference>
<comment type="subcellular location">
    <subcellularLocation>
        <location evidence="1">Nucleus</location>
    </subcellularLocation>
</comment>
<dbReference type="CDD" id="cd18793">
    <property type="entry name" value="SF2_C_SNF"/>
    <property type="match status" value="1"/>
</dbReference>
<dbReference type="Proteomes" id="UP000799776">
    <property type="component" value="Unassembled WGS sequence"/>
</dbReference>
<dbReference type="SMART" id="SM00490">
    <property type="entry name" value="HELICc"/>
    <property type="match status" value="1"/>
</dbReference>
<dbReference type="PROSITE" id="PS51194">
    <property type="entry name" value="HELICASE_CTER"/>
    <property type="match status" value="1"/>
</dbReference>
<dbReference type="OrthoDB" id="448448at2759"/>
<dbReference type="InterPro" id="IPR014905">
    <property type="entry name" value="HIRAN"/>
</dbReference>
<feature type="region of interest" description="Disordered" evidence="12">
    <location>
        <begin position="206"/>
        <end position="253"/>
    </location>
</feature>
<dbReference type="Gene3D" id="3.30.70.2330">
    <property type="match status" value="1"/>
</dbReference>
<evidence type="ECO:0000259" key="14">
    <source>
        <dbReference type="PROSITE" id="PS51192"/>
    </source>
</evidence>
<dbReference type="SUPFAM" id="SSF57850">
    <property type="entry name" value="RING/U-box"/>
    <property type="match status" value="1"/>
</dbReference>
<dbReference type="Pfam" id="PF00271">
    <property type="entry name" value="Helicase_C"/>
    <property type="match status" value="1"/>
</dbReference>
<dbReference type="Pfam" id="PF13639">
    <property type="entry name" value="zf-RING_2"/>
    <property type="match status" value="1"/>
</dbReference>
<dbReference type="InterPro" id="IPR049730">
    <property type="entry name" value="SNF2/RAD54-like_C"/>
</dbReference>
<keyword evidence="7 16" id="KW-0347">Helicase</keyword>
<feature type="domain" description="Helicase ATP-binding" evidence="14">
    <location>
        <begin position="354"/>
        <end position="540"/>
    </location>
</feature>
<dbReference type="GO" id="GO:0005634">
    <property type="term" value="C:nucleus"/>
    <property type="evidence" value="ECO:0007669"/>
    <property type="project" value="UniProtKB-SubCell"/>
</dbReference>
<dbReference type="SMART" id="SM00487">
    <property type="entry name" value="DEXDc"/>
    <property type="match status" value="1"/>
</dbReference>
<dbReference type="InterPro" id="IPR000330">
    <property type="entry name" value="SNF2_N"/>
</dbReference>
<sequence length="947" mass="104967">MPPGSHRKRAAETIDLTGDDDPSPFDHPSRKNPRLSHAPLATQGSFDDCFDDFSDDELLDDDFDAVDSTQRYSYNDRAFVHFMLYGTLKTKIVGVRFYKGFATVGEMVVLRREPRNPYDPNAIQVQNVQREQVGHIPRQVAAKLAKYIDNRSLLIEGYITGPKADFDCPMALKFYGTSEPTERLQLKEQLQKDRLPLEDLRRKEREEAAALKATQKAAQAAAKAARGGSRAGSSSQQRPNGNGQFAADSSQGHLQSFEEIIRESERFNPRNADRMVEEFGAKEKDLESMPLAAQPKTMAAQLLPYQLQALQWLLSKESPQLPPPGSSDVVQMWRRSRTQPNVFTNVATNYTIQGIEPELASGGILADDMGLGKTVEMISLIMADRELMSNAAPGTSGPTLIMSPLSVMSNWSSQIERHVHPDHGLRVLTYHGTRKKPINPKTVENYDVVVTTYETVMSEYWGKTPKTGKAPPSVPRASGLFSVNWRRVVLDEGHNIRNPASRKAVAAVHLMAKSRWVLTGTPIINTLKDLYSLIKFLRLSGGLDRFEIFNGAIIRPVNHAEPNGSVLLHHLMGGICLRRRKDMPFIDLKLPELSAYVNRIQFLPHEKERYDALQDEAKGTLGRYKNASGANAAKTYRHLLEILLRLRQVCNHWQLCGEERMAGLMDLLGKNKTVDLTPENCEALQKLLQLSIDSQEDCPICLEPLHDPVITCCAHVFGNSCIERVVETQHKCPMCRAELAATSKLLRPAVEAPPAPPIDNTTSSKVDALLAILKASAQKPGTKTIVFSQWTSFLDILGPRLGELGYSAARIDGTMSATQRDAALNALESDPSCTVMLASLGVCSVGLNLVAANQVILADSWWAPAIEDQAIDRVHRLGQKKPTTVFRLVMEGSIEEAVLDIQENKRKLMQLAFAEKADKKKQGRTARMADLERLLGVGPVPSAERAG</sequence>
<keyword evidence="5 11" id="KW-0863">Zinc-finger</keyword>
<feature type="compositionally biased region" description="Low complexity" evidence="12">
    <location>
        <begin position="210"/>
        <end position="238"/>
    </location>
</feature>
<comment type="caution">
    <text evidence="16">The sequence shown here is derived from an EMBL/GenBank/DDBJ whole genome shotgun (WGS) entry which is preliminary data.</text>
</comment>
<name>A0A9P4HPA2_9PEZI</name>
<dbReference type="InterPro" id="IPR001650">
    <property type="entry name" value="Helicase_C-like"/>
</dbReference>
<dbReference type="GO" id="GO:0004386">
    <property type="term" value="F:helicase activity"/>
    <property type="evidence" value="ECO:0007669"/>
    <property type="project" value="UniProtKB-KW"/>
</dbReference>
<dbReference type="InterPro" id="IPR014001">
    <property type="entry name" value="Helicase_ATP-bd"/>
</dbReference>
<feature type="domain" description="RING-type" evidence="13">
    <location>
        <begin position="698"/>
        <end position="736"/>
    </location>
</feature>
<dbReference type="InterPro" id="IPR050628">
    <property type="entry name" value="SNF2_RAD54_helicase_TF"/>
</dbReference>
<evidence type="ECO:0000256" key="12">
    <source>
        <dbReference type="SAM" id="MobiDB-lite"/>
    </source>
</evidence>
<reference evidence="16" key="1">
    <citation type="journal article" date="2020" name="Stud. Mycol.">
        <title>101 Dothideomycetes genomes: a test case for predicting lifestyles and emergence of pathogens.</title>
        <authorList>
            <person name="Haridas S."/>
            <person name="Albert R."/>
            <person name="Binder M."/>
            <person name="Bloem J."/>
            <person name="Labutti K."/>
            <person name="Salamov A."/>
            <person name="Andreopoulos B."/>
            <person name="Baker S."/>
            <person name="Barry K."/>
            <person name="Bills G."/>
            <person name="Bluhm B."/>
            <person name="Cannon C."/>
            <person name="Castanera R."/>
            <person name="Culley D."/>
            <person name="Daum C."/>
            <person name="Ezra D."/>
            <person name="Gonzalez J."/>
            <person name="Henrissat B."/>
            <person name="Kuo A."/>
            <person name="Liang C."/>
            <person name="Lipzen A."/>
            <person name="Lutzoni F."/>
            <person name="Magnuson J."/>
            <person name="Mondo S."/>
            <person name="Nolan M."/>
            <person name="Ohm R."/>
            <person name="Pangilinan J."/>
            <person name="Park H.-J."/>
            <person name="Ramirez L."/>
            <person name="Alfaro M."/>
            <person name="Sun H."/>
            <person name="Tritt A."/>
            <person name="Yoshinaga Y."/>
            <person name="Zwiers L.-H."/>
            <person name="Turgeon B."/>
            <person name="Goodwin S."/>
            <person name="Spatafora J."/>
            <person name="Crous P."/>
            <person name="Grigoriev I."/>
        </authorList>
    </citation>
    <scope>NUCLEOTIDE SEQUENCE</scope>
    <source>
        <strain evidence="16">CBS 121410</strain>
    </source>
</reference>
<feature type="compositionally biased region" description="Polar residues" evidence="12">
    <location>
        <begin position="239"/>
        <end position="253"/>
    </location>
</feature>
<dbReference type="AlphaFoldDB" id="A0A9P4HPA2"/>
<feature type="region of interest" description="Disordered" evidence="12">
    <location>
        <begin position="1"/>
        <end position="40"/>
    </location>
</feature>
<dbReference type="PROSITE" id="PS51192">
    <property type="entry name" value="HELICASE_ATP_BIND_1"/>
    <property type="match status" value="1"/>
</dbReference>
<evidence type="ECO:0000259" key="13">
    <source>
        <dbReference type="PROSITE" id="PS50089"/>
    </source>
</evidence>
<dbReference type="GO" id="GO:0016818">
    <property type="term" value="F:hydrolase activity, acting on acid anhydrides, in phosphorus-containing anhydrides"/>
    <property type="evidence" value="ECO:0007669"/>
    <property type="project" value="InterPro"/>
</dbReference>
<dbReference type="GO" id="GO:0005524">
    <property type="term" value="F:ATP binding"/>
    <property type="evidence" value="ECO:0007669"/>
    <property type="project" value="UniProtKB-KW"/>
</dbReference>
<organism evidence="16 17">
    <name type="scientific">Saccharata proteae CBS 121410</name>
    <dbReference type="NCBI Taxonomy" id="1314787"/>
    <lineage>
        <taxon>Eukaryota</taxon>
        <taxon>Fungi</taxon>
        <taxon>Dikarya</taxon>
        <taxon>Ascomycota</taxon>
        <taxon>Pezizomycotina</taxon>
        <taxon>Dothideomycetes</taxon>
        <taxon>Dothideomycetes incertae sedis</taxon>
        <taxon>Botryosphaeriales</taxon>
        <taxon>Saccharataceae</taxon>
        <taxon>Saccharata</taxon>
    </lineage>
</organism>
<keyword evidence="3" id="KW-0479">Metal-binding</keyword>
<dbReference type="Gene3D" id="3.40.50.10810">
    <property type="entry name" value="Tandem AAA-ATPase domain"/>
    <property type="match status" value="1"/>
</dbReference>
<dbReference type="Gene3D" id="3.40.50.300">
    <property type="entry name" value="P-loop containing nucleotide triphosphate hydrolases"/>
    <property type="match status" value="1"/>
</dbReference>
<dbReference type="GO" id="GO:0008270">
    <property type="term" value="F:zinc ion binding"/>
    <property type="evidence" value="ECO:0007669"/>
    <property type="project" value="UniProtKB-KW"/>
</dbReference>
<keyword evidence="4" id="KW-0547">Nucleotide-binding</keyword>
<dbReference type="CDD" id="cd18008">
    <property type="entry name" value="DEXDc_SHPRH-like"/>
    <property type="match status" value="1"/>
</dbReference>
<evidence type="ECO:0000259" key="15">
    <source>
        <dbReference type="PROSITE" id="PS51194"/>
    </source>
</evidence>
<dbReference type="Pfam" id="PF00176">
    <property type="entry name" value="SNF2-rel_dom"/>
    <property type="match status" value="1"/>
</dbReference>
<keyword evidence="6" id="KW-0378">Hydrolase</keyword>
<dbReference type="InterPro" id="IPR038718">
    <property type="entry name" value="SNF2-like_sf"/>
</dbReference>
<dbReference type="PANTHER" id="PTHR45626">
    <property type="entry name" value="TRANSCRIPTION TERMINATION FACTOR 2-RELATED"/>
    <property type="match status" value="1"/>
</dbReference>